<keyword evidence="9" id="KW-1185">Reference proteome</keyword>
<sequence length="289" mass="33706">MNNQCTSGTSIPDNFQKMKEEIKDELKGFGLQENFQDNSDMFTTSNTIFEYNNDSSEPLSTVPSTFKNESSPSISDQQSINKEKLYCDKKQIIKSHKCDLCGKCFLSNTRLSSHLLLHGEEDYKCNPCIRSYKRKFGTNSHTQTHSEETPLTCRLYGDGMEKKEYLKAHTYTHKPFRCEFCGKACKRKYDLYKHRQTHNEERQLVCELCGKDFKNKITLKSHMSTHSEEKPFKCDICGNGLKRKTSLIKHIQTHSEEKPFECQFCGKVFRCKANFTMHEQSHIERRLLL</sequence>
<evidence type="ECO:0000256" key="6">
    <source>
        <dbReference type="SAM" id="MobiDB-lite"/>
    </source>
</evidence>
<dbReference type="PROSITE" id="PS50157">
    <property type="entry name" value="ZINC_FINGER_C2H2_2"/>
    <property type="match status" value="6"/>
</dbReference>
<gene>
    <name evidence="8" type="ORF">TPAB3V08_LOCUS8565</name>
</gene>
<dbReference type="PANTHER" id="PTHR24379:SF121">
    <property type="entry name" value="C2H2-TYPE DOMAIN-CONTAINING PROTEIN"/>
    <property type="match status" value="1"/>
</dbReference>
<feature type="domain" description="C2H2-type" evidence="7">
    <location>
        <begin position="232"/>
        <end position="259"/>
    </location>
</feature>
<keyword evidence="4" id="KW-0862">Zinc</keyword>
<feature type="non-terminal residue" evidence="8">
    <location>
        <position position="289"/>
    </location>
</feature>
<evidence type="ECO:0000256" key="2">
    <source>
        <dbReference type="ARBA" id="ARBA00022737"/>
    </source>
</evidence>
<keyword evidence="2" id="KW-0677">Repeat</keyword>
<feature type="domain" description="C2H2-type" evidence="7">
    <location>
        <begin position="204"/>
        <end position="231"/>
    </location>
</feature>
<evidence type="ECO:0000256" key="3">
    <source>
        <dbReference type="ARBA" id="ARBA00022771"/>
    </source>
</evidence>
<dbReference type="InterPro" id="IPR036236">
    <property type="entry name" value="Znf_C2H2_sf"/>
</dbReference>
<dbReference type="Proteomes" id="UP001153148">
    <property type="component" value="Unassembled WGS sequence"/>
</dbReference>
<feature type="domain" description="C2H2-type" evidence="7">
    <location>
        <begin position="123"/>
        <end position="150"/>
    </location>
</feature>
<accession>A0ABN7P5D5</accession>
<dbReference type="Pfam" id="PF00096">
    <property type="entry name" value="zf-C2H2"/>
    <property type="match status" value="3"/>
</dbReference>
<evidence type="ECO:0000256" key="5">
    <source>
        <dbReference type="PROSITE-ProRule" id="PRU00042"/>
    </source>
</evidence>
<dbReference type="SMART" id="SM00355">
    <property type="entry name" value="ZnF_C2H2"/>
    <property type="match status" value="6"/>
</dbReference>
<dbReference type="InterPro" id="IPR013087">
    <property type="entry name" value="Znf_C2H2_type"/>
</dbReference>
<evidence type="ECO:0000313" key="9">
    <source>
        <dbReference type="Proteomes" id="UP001153148"/>
    </source>
</evidence>
<reference evidence="8" key="1">
    <citation type="submission" date="2021-03" db="EMBL/GenBank/DDBJ databases">
        <authorList>
            <person name="Tran Van P."/>
        </authorList>
    </citation>
    <scope>NUCLEOTIDE SEQUENCE</scope>
</reference>
<comment type="caution">
    <text evidence="8">The sequence shown here is derived from an EMBL/GenBank/DDBJ whole genome shotgun (WGS) entry which is preliminary data.</text>
</comment>
<dbReference type="SUPFAM" id="SSF57667">
    <property type="entry name" value="beta-beta-alpha zinc fingers"/>
    <property type="match status" value="4"/>
</dbReference>
<keyword evidence="3 5" id="KW-0863">Zinc-finger</keyword>
<dbReference type="EMBL" id="CAJPIN010016568">
    <property type="protein sequence ID" value="CAG2061611.1"/>
    <property type="molecule type" value="Genomic_DNA"/>
</dbReference>
<proteinExistence type="predicted"/>
<evidence type="ECO:0000259" key="7">
    <source>
        <dbReference type="PROSITE" id="PS50157"/>
    </source>
</evidence>
<dbReference type="Gene3D" id="3.30.160.60">
    <property type="entry name" value="Classic Zinc Finger"/>
    <property type="match status" value="5"/>
</dbReference>
<dbReference type="PANTHER" id="PTHR24379">
    <property type="entry name" value="KRAB AND ZINC FINGER DOMAIN-CONTAINING"/>
    <property type="match status" value="1"/>
</dbReference>
<feature type="domain" description="C2H2-type" evidence="7">
    <location>
        <begin position="260"/>
        <end position="287"/>
    </location>
</feature>
<evidence type="ECO:0000256" key="4">
    <source>
        <dbReference type="ARBA" id="ARBA00022833"/>
    </source>
</evidence>
<protein>
    <recommendedName>
        <fullName evidence="7">C2H2-type domain-containing protein</fullName>
    </recommendedName>
</protein>
<organism evidence="8 9">
    <name type="scientific">Timema podura</name>
    <name type="common">Walking stick</name>
    <dbReference type="NCBI Taxonomy" id="61482"/>
    <lineage>
        <taxon>Eukaryota</taxon>
        <taxon>Metazoa</taxon>
        <taxon>Ecdysozoa</taxon>
        <taxon>Arthropoda</taxon>
        <taxon>Hexapoda</taxon>
        <taxon>Insecta</taxon>
        <taxon>Pterygota</taxon>
        <taxon>Neoptera</taxon>
        <taxon>Polyneoptera</taxon>
        <taxon>Phasmatodea</taxon>
        <taxon>Timematodea</taxon>
        <taxon>Timematoidea</taxon>
        <taxon>Timematidae</taxon>
        <taxon>Timema</taxon>
    </lineage>
</organism>
<dbReference type="PROSITE" id="PS00028">
    <property type="entry name" value="ZINC_FINGER_C2H2_1"/>
    <property type="match status" value="6"/>
</dbReference>
<evidence type="ECO:0000313" key="8">
    <source>
        <dbReference type="EMBL" id="CAG2061611.1"/>
    </source>
</evidence>
<feature type="domain" description="C2H2-type" evidence="7">
    <location>
        <begin position="96"/>
        <end position="123"/>
    </location>
</feature>
<evidence type="ECO:0000256" key="1">
    <source>
        <dbReference type="ARBA" id="ARBA00022723"/>
    </source>
</evidence>
<feature type="domain" description="C2H2-type" evidence="7">
    <location>
        <begin position="176"/>
        <end position="203"/>
    </location>
</feature>
<feature type="region of interest" description="Disordered" evidence="6">
    <location>
        <begin position="55"/>
        <end position="75"/>
    </location>
</feature>
<name>A0ABN7P5D5_TIMPD</name>
<keyword evidence="1" id="KW-0479">Metal-binding</keyword>